<feature type="compositionally biased region" description="Low complexity" evidence="1">
    <location>
        <begin position="78"/>
        <end position="97"/>
    </location>
</feature>
<evidence type="ECO:0000313" key="2">
    <source>
        <dbReference type="EMBL" id="MFC0531771.1"/>
    </source>
</evidence>
<dbReference type="Proteomes" id="UP001589867">
    <property type="component" value="Unassembled WGS sequence"/>
</dbReference>
<dbReference type="EMBL" id="JBHLUH010000061">
    <property type="protein sequence ID" value="MFC0531771.1"/>
    <property type="molecule type" value="Genomic_DNA"/>
</dbReference>
<dbReference type="RefSeq" id="WP_377256782.1">
    <property type="nucleotide sequence ID" value="NZ_JBHLUH010000061.1"/>
</dbReference>
<gene>
    <name evidence="2" type="ORF">ACFFIA_29400</name>
</gene>
<name>A0ABV6MAN1_9ACTN</name>
<keyword evidence="3" id="KW-1185">Reference proteome</keyword>
<reference evidence="2 3" key="1">
    <citation type="submission" date="2024-09" db="EMBL/GenBank/DDBJ databases">
        <authorList>
            <person name="Sun Q."/>
            <person name="Mori K."/>
        </authorList>
    </citation>
    <scope>NUCLEOTIDE SEQUENCE [LARGE SCALE GENOMIC DNA]</scope>
    <source>
        <strain evidence="2 3">TBRC 3947</strain>
    </source>
</reference>
<proteinExistence type="predicted"/>
<feature type="region of interest" description="Disordered" evidence="1">
    <location>
        <begin position="52"/>
        <end position="97"/>
    </location>
</feature>
<protein>
    <submittedName>
        <fullName evidence="2">Uncharacterized protein</fullName>
    </submittedName>
</protein>
<organism evidence="2 3">
    <name type="scientific">Phytohabitans kaempferiae</name>
    <dbReference type="NCBI Taxonomy" id="1620943"/>
    <lineage>
        <taxon>Bacteria</taxon>
        <taxon>Bacillati</taxon>
        <taxon>Actinomycetota</taxon>
        <taxon>Actinomycetes</taxon>
        <taxon>Micromonosporales</taxon>
        <taxon>Micromonosporaceae</taxon>
    </lineage>
</organism>
<evidence type="ECO:0000256" key="1">
    <source>
        <dbReference type="SAM" id="MobiDB-lite"/>
    </source>
</evidence>
<evidence type="ECO:0000313" key="3">
    <source>
        <dbReference type="Proteomes" id="UP001589867"/>
    </source>
</evidence>
<comment type="caution">
    <text evidence="2">The sequence shown here is derived from an EMBL/GenBank/DDBJ whole genome shotgun (WGS) entry which is preliminary data.</text>
</comment>
<accession>A0ABV6MAN1</accession>
<sequence length="97" mass="10965">MLNGGIETLAYAGKRDGQVEASEFLLEYGWPYGHFTFLDRQIEWMLLNKEAPYPVSDGSRRGVPAEDGFRGLPRRRGPLTTRTGPRTSSPPGRRSRR</sequence>
<feature type="compositionally biased region" description="Basic and acidic residues" evidence="1">
    <location>
        <begin position="58"/>
        <end position="69"/>
    </location>
</feature>